<keyword evidence="1" id="KW-0812">Transmembrane</keyword>
<reference evidence="2" key="1">
    <citation type="submission" date="2021-02" db="EMBL/GenBank/DDBJ databases">
        <authorList>
            <person name="Nowell W R."/>
        </authorList>
    </citation>
    <scope>NUCLEOTIDE SEQUENCE</scope>
</reference>
<keyword evidence="1" id="KW-0472">Membrane</keyword>
<keyword evidence="1" id="KW-1133">Transmembrane helix</keyword>
<evidence type="ECO:0000313" key="3">
    <source>
        <dbReference type="Proteomes" id="UP000663874"/>
    </source>
</evidence>
<dbReference type="Proteomes" id="UP000663874">
    <property type="component" value="Unassembled WGS sequence"/>
</dbReference>
<gene>
    <name evidence="2" type="ORF">FNK824_LOCUS44140</name>
</gene>
<feature type="non-terminal residue" evidence="2">
    <location>
        <position position="1"/>
    </location>
</feature>
<organism evidence="2 3">
    <name type="scientific">Rotaria sordida</name>
    <dbReference type="NCBI Taxonomy" id="392033"/>
    <lineage>
        <taxon>Eukaryota</taxon>
        <taxon>Metazoa</taxon>
        <taxon>Spiralia</taxon>
        <taxon>Gnathifera</taxon>
        <taxon>Rotifera</taxon>
        <taxon>Eurotatoria</taxon>
        <taxon>Bdelloidea</taxon>
        <taxon>Philodinida</taxon>
        <taxon>Philodinidae</taxon>
        <taxon>Rotaria</taxon>
    </lineage>
</organism>
<comment type="caution">
    <text evidence="2">The sequence shown here is derived from an EMBL/GenBank/DDBJ whole genome shotgun (WGS) entry which is preliminary data.</text>
</comment>
<dbReference type="EMBL" id="CAJOBE010067675">
    <property type="protein sequence ID" value="CAF4406648.1"/>
    <property type="molecule type" value="Genomic_DNA"/>
</dbReference>
<evidence type="ECO:0000313" key="2">
    <source>
        <dbReference type="EMBL" id="CAF4406648.1"/>
    </source>
</evidence>
<proteinExistence type="predicted"/>
<feature type="transmembrane region" description="Helical" evidence="1">
    <location>
        <begin position="38"/>
        <end position="58"/>
    </location>
</feature>
<feature type="non-terminal residue" evidence="2">
    <location>
        <position position="89"/>
    </location>
</feature>
<name>A0A820PGR1_9BILA</name>
<sequence>YSSSSPPPPPQGTAFPVASQYPQVEFNNGWAGWKDRGFAIAFWIHFILVVVLGLALGIPAIRADAKKPYDDPTRTLFDYNADLFIRLFV</sequence>
<protein>
    <submittedName>
        <fullName evidence="2">Uncharacterized protein</fullName>
    </submittedName>
</protein>
<accession>A0A820PGR1</accession>
<evidence type="ECO:0000256" key="1">
    <source>
        <dbReference type="SAM" id="Phobius"/>
    </source>
</evidence>
<dbReference type="AlphaFoldDB" id="A0A820PGR1"/>